<proteinExistence type="predicted"/>
<dbReference type="InterPro" id="IPR036388">
    <property type="entry name" value="WH-like_DNA-bd_sf"/>
</dbReference>
<dbReference type="GO" id="GO:0003677">
    <property type="term" value="F:DNA binding"/>
    <property type="evidence" value="ECO:0007669"/>
    <property type="project" value="UniProtKB-KW"/>
</dbReference>
<dbReference type="Gene3D" id="1.10.10.10">
    <property type="entry name" value="Winged helix-like DNA-binding domain superfamily/Winged helix DNA-binding domain"/>
    <property type="match status" value="1"/>
</dbReference>
<evidence type="ECO:0000259" key="1">
    <source>
        <dbReference type="Pfam" id="PF03551"/>
    </source>
</evidence>
<dbReference type="PANTHER" id="PTHR43252:SF2">
    <property type="entry name" value="TRANSCRIPTION REGULATOR, PADR-LIKE FAMILY"/>
    <property type="match status" value="1"/>
</dbReference>
<dbReference type="InterPro" id="IPR036390">
    <property type="entry name" value="WH_DNA-bd_sf"/>
</dbReference>
<dbReference type="RefSeq" id="WP_132195698.1">
    <property type="nucleotide sequence ID" value="NZ_SLWM01000026.1"/>
</dbReference>
<dbReference type="EMBL" id="SLWM01000026">
    <property type="protein sequence ID" value="TCO12283.1"/>
    <property type="molecule type" value="Genomic_DNA"/>
</dbReference>
<keyword evidence="3" id="KW-1185">Reference proteome</keyword>
<sequence>MTGSAYVGWWPWQQRVAQHCSIVEDIKRELFAAMGGRRVHGGHGGTGTHGGPNPFGAEWGMFGGSKFGPPWAQGGPRGWRGPKARRGDVRAAILAALAAQPMNGYQIIQEIASRSGGAWKPSPGSIYPTLSQLEDEGLVTADAATGRRTFSLTDEGRTYVAEHAEEVTAPWEAMTASADDDADGLKPLLGQVGTALWQILAAGTPDQQAQARTALIELRRTLYGILADDEQDRS</sequence>
<gene>
    <name evidence="2" type="ORF">EV644_12626</name>
</gene>
<comment type="caution">
    <text evidence="2">The sequence shown here is derived from an EMBL/GenBank/DDBJ whole genome shotgun (WGS) entry which is preliminary data.</text>
</comment>
<name>A0ABY2B9G7_9ACTN</name>
<dbReference type="PANTHER" id="PTHR43252">
    <property type="entry name" value="TRANSCRIPTIONAL REGULATOR YQJI"/>
    <property type="match status" value="1"/>
</dbReference>
<dbReference type="Proteomes" id="UP000295818">
    <property type="component" value="Unassembled WGS sequence"/>
</dbReference>
<dbReference type="SUPFAM" id="SSF46785">
    <property type="entry name" value="Winged helix' DNA-binding domain"/>
    <property type="match status" value="1"/>
</dbReference>
<keyword evidence="2" id="KW-0238">DNA-binding</keyword>
<accession>A0ABY2B9G7</accession>
<organism evidence="2 3">
    <name type="scientific">Kribbella orskensis</name>
    <dbReference type="NCBI Taxonomy" id="2512216"/>
    <lineage>
        <taxon>Bacteria</taxon>
        <taxon>Bacillati</taxon>
        <taxon>Actinomycetota</taxon>
        <taxon>Actinomycetes</taxon>
        <taxon>Propionibacteriales</taxon>
        <taxon>Kribbellaceae</taxon>
        <taxon>Kribbella</taxon>
    </lineage>
</organism>
<evidence type="ECO:0000313" key="2">
    <source>
        <dbReference type="EMBL" id="TCO12283.1"/>
    </source>
</evidence>
<feature type="domain" description="Transcription regulator PadR N-terminal" evidence="1">
    <location>
        <begin position="93"/>
        <end position="161"/>
    </location>
</feature>
<reference evidence="2 3" key="1">
    <citation type="journal article" date="2015" name="Stand. Genomic Sci.">
        <title>Genomic Encyclopedia of Bacterial and Archaeal Type Strains, Phase III: the genomes of soil and plant-associated and newly described type strains.</title>
        <authorList>
            <person name="Whitman W.B."/>
            <person name="Woyke T."/>
            <person name="Klenk H.P."/>
            <person name="Zhou Y."/>
            <person name="Lilburn T.G."/>
            <person name="Beck B.J."/>
            <person name="De Vos P."/>
            <person name="Vandamme P."/>
            <person name="Eisen J.A."/>
            <person name="Garrity G."/>
            <person name="Hugenholtz P."/>
            <person name="Kyrpides N.C."/>
        </authorList>
    </citation>
    <scope>NUCLEOTIDE SEQUENCE [LARGE SCALE GENOMIC DNA]</scope>
    <source>
        <strain evidence="2 3">VKM Ac-2538</strain>
    </source>
</reference>
<evidence type="ECO:0000313" key="3">
    <source>
        <dbReference type="Proteomes" id="UP000295818"/>
    </source>
</evidence>
<dbReference type="InterPro" id="IPR005149">
    <property type="entry name" value="Tscrpt_reg_PadR_N"/>
</dbReference>
<dbReference type="Pfam" id="PF03551">
    <property type="entry name" value="PadR"/>
    <property type="match status" value="1"/>
</dbReference>
<protein>
    <submittedName>
        <fullName evidence="2">DNA-binding PadR family transcriptional regulator</fullName>
    </submittedName>
</protein>